<proteinExistence type="predicted"/>
<gene>
    <name evidence="2" type="ORF">SAMN05216587_104100</name>
    <name evidence="1" type="ORF">SAMN05660648_02233</name>
</gene>
<dbReference type="EMBL" id="FOJX01000004">
    <property type="protein sequence ID" value="SFA94703.1"/>
    <property type="molecule type" value="Genomic_DNA"/>
</dbReference>
<reference evidence="3 4" key="1">
    <citation type="submission" date="2016-10" db="EMBL/GenBank/DDBJ databases">
        <authorList>
            <person name="de Groot N.N."/>
        </authorList>
    </citation>
    <scope>NUCLEOTIDE SEQUENCE [LARGE SCALE GENOMIC DNA]</scope>
    <source>
        <strain evidence="1 3">DSM 2872</strain>
        <strain evidence="2 4">L14</strain>
    </source>
</reference>
<dbReference type="AlphaFoldDB" id="A0A1I0X3S0"/>
<evidence type="ECO:0000313" key="2">
    <source>
        <dbReference type="EMBL" id="SFA94703.1"/>
    </source>
</evidence>
<keyword evidence="2" id="KW-0282">Flagellum</keyword>
<keyword evidence="2" id="KW-0969">Cilium</keyword>
<dbReference type="Pfam" id="PF12611">
    <property type="entry name" value="Flagellar_put"/>
    <property type="match status" value="1"/>
</dbReference>
<dbReference type="NCBIfam" id="TIGR02530">
    <property type="entry name" value="flg_new"/>
    <property type="match status" value="1"/>
</dbReference>
<keyword evidence="2" id="KW-0966">Cell projection</keyword>
<dbReference type="OrthoDB" id="165650at2"/>
<name>A0A1I0X3S0_SELRU</name>
<dbReference type="Proteomes" id="UP000183843">
    <property type="component" value="Unassembled WGS sequence"/>
</dbReference>
<dbReference type="Proteomes" id="UP000183469">
    <property type="component" value="Unassembled WGS sequence"/>
</dbReference>
<protein>
    <submittedName>
        <fullName evidence="2">Flagellar operon protein</fullName>
    </submittedName>
</protein>
<evidence type="ECO:0000313" key="4">
    <source>
        <dbReference type="Proteomes" id="UP000183843"/>
    </source>
</evidence>
<evidence type="ECO:0000313" key="1">
    <source>
        <dbReference type="EMBL" id="SEA16916.1"/>
    </source>
</evidence>
<dbReference type="EMBL" id="FNQG01000009">
    <property type="protein sequence ID" value="SEA16916.1"/>
    <property type="molecule type" value="Genomic_DNA"/>
</dbReference>
<sequence>MHPILPLQGRITSLQGTAQTHNASQISFQDFLQSAQEKESAKGAEIAFSVHAQNRLQERNINLSHEDLARLQSAVDKLAQKGARESLIYMQEVALVVSVANRTVITALEKLQGTDNIITNIDSAAII</sequence>
<dbReference type="RefSeq" id="WP_037368377.1">
    <property type="nucleotide sequence ID" value="NZ_FNQG01000009.1"/>
</dbReference>
<organism evidence="2 4">
    <name type="scientific">Selenomonas ruminantium</name>
    <dbReference type="NCBI Taxonomy" id="971"/>
    <lineage>
        <taxon>Bacteria</taxon>
        <taxon>Bacillati</taxon>
        <taxon>Bacillota</taxon>
        <taxon>Negativicutes</taxon>
        <taxon>Selenomonadales</taxon>
        <taxon>Selenomonadaceae</taxon>
        <taxon>Selenomonas</taxon>
    </lineage>
</organism>
<dbReference type="InterPro" id="IPR013367">
    <property type="entry name" value="Flagellar_put"/>
</dbReference>
<accession>A0A1I0X3S0</accession>
<evidence type="ECO:0000313" key="3">
    <source>
        <dbReference type="Proteomes" id="UP000183469"/>
    </source>
</evidence>